<keyword evidence="2" id="KW-1185">Reference proteome</keyword>
<sequence length="191" mass="22185">MTTPTSTDASIPRYLRYKAEDKQADDYWDEELERANTILHGRVLLMHRDKLCSGCARFDWIRTQLYTREAILYDRELSAEHQKVKNSAERPLPWSETQRHFHGVEDNVSWHSYKFTQEADDRIKLLADHPRFEWEIADNDLSCILCEALRSTLATILSDNNSSRSFGRGVLELAAGHLFEEGGEHRCSEVN</sequence>
<dbReference type="AlphaFoldDB" id="A0A6A6ZII1"/>
<gene>
    <name evidence="1" type="ORF">CC86DRAFT_125621</name>
</gene>
<proteinExistence type="predicted"/>
<accession>A0A6A6ZII1</accession>
<organism evidence="1 2">
    <name type="scientific">Ophiobolus disseminans</name>
    <dbReference type="NCBI Taxonomy" id="1469910"/>
    <lineage>
        <taxon>Eukaryota</taxon>
        <taxon>Fungi</taxon>
        <taxon>Dikarya</taxon>
        <taxon>Ascomycota</taxon>
        <taxon>Pezizomycotina</taxon>
        <taxon>Dothideomycetes</taxon>
        <taxon>Pleosporomycetidae</taxon>
        <taxon>Pleosporales</taxon>
        <taxon>Pleosporineae</taxon>
        <taxon>Phaeosphaeriaceae</taxon>
        <taxon>Ophiobolus</taxon>
    </lineage>
</organism>
<evidence type="ECO:0000313" key="2">
    <source>
        <dbReference type="Proteomes" id="UP000799424"/>
    </source>
</evidence>
<dbReference type="Proteomes" id="UP000799424">
    <property type="component" value="Unassembled WGS sequence"/>
</dbReference>
<protein>
    <submittedName>
        <fullName evidence="1">Uncharacterized protein</fullName>
    </submittedName>
</protein>
<dbReference type="OrthoDB" id="3670118at2759"/>
<dbReference type="EMBL" id="MU006242">
    <property type="protein sequence ID" value="KAF2820114.1"/>
    <property type="molecule type" value="Genomic_DNA"/>
</dbReference>
<evidence type="ECO:0000313" key="1">
    <source>
        <dbReference type="EMBL" id="KAF2820114.1"/>
    </source>
</evidence>
<reference evidence="1" key="1">
    <citation type="journal article" date="2020" name="Stud. Mycol.">
        <title>101 Dothideomycetes genomes: a test case for predicting lifestyles and emergence of pathogens.</title>
        <authorList>
            <person name="Haridas S."/>
            <person name="Albert R."/>
            <person name="Binder M."/>
            <person name="Bloem J."/>
            <person name="Labutti K."/>
            <person name="Salamov A."/>
            <person name="Andreopoulos B."/>
            <person name="Baker S."/>
            <person name="Barry K."/>
            <person name="Bills G."/>
            <person name="Bluhm B."/>
            <person name="Cannon C."/>
            <person name="Castanera R."/>
            <person name="Culley D."/>
            <person name="Daum C."/>
            <person name="Ezra D."/>
            <person name="Gonzalez J."/>
            <person name="Henrissat B."/>
            <person name="Kuo A."/>
            <person name="Liang C."/>
            <person name="Lipzen A."/>
            <person name="Lutzoni F."/>
            <person name="Magnuson J."/>
            <person name="Mondo S."/>
            <person name="Nolan M."/>
            <person name="Ohm R."/>
            <person name="Pangilinan J."/>
            <person name="Park H.-J."/>
            <person name="Ramirez L."/>
            <person name="Alfaro M."/>
            <person name="Sun H."/>
            <person name="Tritt A."/>
            <person name="Yoshinaga Y."/>
            <person name="Zwiers L.-H."/>
            <person name="Turgeon B."/>
            <person name="Goodwin S."/>
            <person name="Spatafora J."/>
            <person name="Crous P."/>
            <person name="Grigoriev I."/>
        </authorList>
    </citation>
    <scope>NUCLEOTIDE SEQUENCE</scope>
    <source>
        <strain evidence="1">CBS 113818</strain>
    </source>
</reference>
<name>A0A6A6ZII1_9PLEO</name>